<gene>
    <name evidence="1" type="ORF">CLO192961_LOCUS472808</name>
</gene>
<organism evidence="1 2">
    <name type="scientific">Bionectria ochroleuca</name>
    <name type="common">Gliocladium roseum</name>
    <dbReference type="NCBI Taxonomy" id="29856"/>
    <lineage>
        <taxon>Eukaryota</taxon>
        <taxon>Fungi</taxon>
        <taxon>Dikarya</taxon>
        <taxon>Ascomycota</taxon>
        <taxon>Pezizomycotina</taxon>
        <taxon>Sordariomycetes</taxon>
        <taxon>Hypocreomycetidae</taxon>
        <taxon>Hypocreales</taxon>
        <taxon>Bionectriaceae</taxon>
        <taxon>Clonostachys</taxon>
    </lineage>
</organism>
<name>A0ABY6V130_BIOOC</name>
<dbReference type="EMBL" id="CABFNS010000989">
    <property type="protein sequence ID" value="VUC37455.1"/>
    <property type="molecule type" value="Genomic_DNA"/>
</dbReference>
<comment type="caution">
    <text evidence="1">The sequence shown here is derived from an EMBL/GenBank/DDBJ whole genome shotgun (WGS) entry which is preliminary data.</text>
</comment>
<accession>A0ABY6V130</accession>
<protein>
    <submittedName>
        <fullName evidence="1">Uncharacterized protein</fullName>
    </submittedName>
</protein>
<keyword evidence="2" id="KW-1185">Reference proteome</keyword>
<evidence type="ECO:0000313" key="2">
    <source>
        <dbReference type="Proteomes" id="UP000766486"/>
    </source>
</evidence>
<sequence length="157" mass="17677">MDLNAAWLMSGLRWHRSTHLTRWLSTHVRLAPGLTTTYSILPDPPVVIEVRSSREGESRHCGRALSTNRSMMSALREQHVPCARIAIDNAHSKCRVSPLQPTHSTNSPMTLQCINIASHRIASHQSLHIARLTSGSDIDIDMYAAPWYVWARLYPSD</sequence>
<dbReference type="Proteomes" id="UP000766486">
    <property type="component" value="Unassembled WGS sequence"/>
</dbReference>
<evidence type="ECO:0000313" key="1">
    <source>
        <dbReference type="EMBL" id="VUC37455.1"/>
    </source>
</evidence>
<proteinExistence type="predicted"/>
<reference evidence="1 2" key="1">
    <citation type="submission" date="2019-06" db="EMBL/GenBank/DDBJ databases">
        <authorList>
            <person name="Broberg M."/>
        </authorList>
    </citation>
    <scope>NUCLEOTIDE SEQUENCE [LARGE SCALE GENOMIC DNA]</scope>
</reference>